<organism evidence="1 2">
    <name type="scientific">Halocalculus aciditolerans</name>
    <dbReference type="NCBI Taxonomy" id="1383812"/>
    <lineage>
        <taxon>Archaea</taxon>
        <taxon>Methanobacteriati</taxon>
        <taxon>Methanobacteriota</taxon>
        <taxon>Stenosarchaea group</taxon>
        <taxon>Halobacteria</taxon>
        <taxon>Halobacteriales</taxon>
        <taxon>Halobacteriaceae</taxon>
        <taxon>Halocalculus</taxon>
    </lineage>
</organism>
<accession>A0A830F163</accession>
<name>A0A830F163_9EURY</name>
<evidence type="ECO:0000313" key="2">
    <source>
        <dbReference type="Proteomes" id="UP000607197"/>
    </source>
</evidence>
<evidence type="ECO:0000313" key="1">
    <source>
        <dbReference type="EMBL" id="GGL52453.1"/>
    </source>
</evidence>
<protein>
    <submittedName>
        <fullName evidence="1">Uncharacterized protein</fullName>
    </submittedName>
</protein>
<dbReference type="EMBL" id="BMPG01000001">
    <property type="protein sequence ID" value="GGL52453.1"/>
    <property type="molecule type" value="Genomic_DNA"/>
</dbReference>
<dbReference type="RefSeq" id="WP_188976144.1">
    <property type="nucleotide sequence ID" value="NZ_BMPG01000001.1"/>
</dbReference>
<sequence length="109" mass="11442">MTAQATNCGQTKLTYSIQTTYAQVNLWMDHQLTKQVAASLIAGDAVSAVTAVILDATGIGAVPAVVPEIISIALTAFIGEIEVYDDGCGVEITYKRYYVGGTTGSIHSQ</sequence>
<proteinExistence type="predicted"/>
<reference evidence="1" key="2">
    <citation type="submission" date="2020-09" db="EMBL/GenBank/DDBJ databases">
        <authorList>
            <person name="Sun Q."/>
            <person name="Ohkuma M."/>
        </authorList>
    </citation>
    <scope>NUCLEOTIDE SEQUENCE</scope>
    <source>
        <strain evidence="1">JCM 19596</strain>
    </source>
</reference>
<dbReference type="Proteomes" id="UP000607197">
    <property type="component" value="Unassembled WGS sequence"/>
</dbReference>
<dbReference type="AlphaFoldDB" id="A0A830F163"/>
<comment type="caution">
    <text evidence="1">The sequence shown here is derived from an EMBL/GenBank/DDBJ whole genome shotgun (WGS) entry which is preliminary data.</text>
</comment>
<reference evidence="1" key="1">
    <citation type="journal article" date="2014" name="Int. J. Syst. Evol. Microbiol.">
        <title>Complete genome sequence of Corynebacterium casei LMG S-19264T (=DSM 44701T), isolated from a smear-ripened cheese.</title>
        <authorList>
            <consortium name="US DOE Joint Genome Institute (JGI-PGF)"/>
            <person name="Walter F."/>
            <person name="Albersmeier A."/>
            <person name="Kalinowski J."/>
            <person name="Ruckert C."/>
        </authorList>
    </citation>
    <scope>NUCLEOTIDE SEQUENCE</scope>
    <source>
        <strain evidence="1">JCM 19596</strain>
    </source>
</reference>
<keyword evidence="2" id="KW-1185">Reference proteome</keyword>
<gene>
    <name evidence="1" type="ORF">GCM10009039_08390</name>
</gene>